<proteinExistence type="predicted"/>
<protein>
    <submittedName>
        <fullName evidence="2">Uncharacterized protein</fullName>
    </submittedName>
</protein>
<name>A0A5N6XGX4_9EURO</name>
<dbReference type="Proteomes" id="UP000325945">
    <property type="component" value="Unassembled WGS sequence"/>
</dbReference>
<sequence>MLMGSFTRLMVGISYIGSRFISTFRRDNIGDVTREDKEFLSRGDMVAHDGKFLAYAKPYSRDMGKSTKRQWNPKLPATHRRR</sequence>
<gene>
    <name evidence="2" type="ORF">BDV39DRAFT_167418</name>
</gene>
<evidence type="ECO:0000313" key="3">
    <source>
        <dbReference type="Proteomes" id="UP000325945"/>
    </source>
</evidence>
<keyword evidence="3" id="KW-1185">Reference proteome</keyword>
<reference evidence="3" key="1">
    <citation type="submission" date="2019-04" db="EMBL/GenBank/DDBJ databases">
        <title>Friends and foes A comparative genomics studyof 23 Aspergillus species from section Flavi.</title>
        <authorList>
            <consortium name="DOE Joint Genome Institute"/>
            <person name="Kjaerbolling I."/>
            <person name="Vesth T."/>
            <person name="Frisvad J.C."/>
            <person name="Nybo J.L."/>
            <person name="Theobald S."/>
            <person name="Kildgaard S."/>
            <person name="Isbrandt T."/>
            <person name="Kuo A."/>
            <person name="Sato A."/>
            <person name="Lyhne E.K."/>
            <person name="Kogle M.E."/>
            <person name="Wiebenga A."/>
            <person name="Kun R.S."/>
            <person name="Lubbers R.J."/>
            <person name="Makela M.R."/>
            <person name="Barry K."/>
            <person name="Chovatia M."/>
            <person name="Clum A."/>
            <person name="Daum C."/>
            <person name="Haridas S."/>
            <person name="He G."/>
            <person name="LaButti K."/>
            <person name="Lipzen A."/>
            <person name="Mondo S."/>
            <person name="Riley R."/>
            <person name="Salamov A."/>
            <person name="Simmons B.A."/>
            <person name="Magnuson J.K."/>
            <person name="Henrissat B."/>
            <person name="Mortensen U.H."/>
            <person name="Larsen T.O."/>
            <person name="Devries R.P."/>
            <person name="Grigoriev I.V."/>
            <person name="Machida M."/>
            <person name="Baker S.E."/>
            <person name="Andersen M.R."/>
        </authorList>
    </citation>
    <scope>NUCLEOTIDE SEQUENCE [LARGE SCALE GENOMIC DNA]</scope>
    <source>
        <strain evidence="3">CBS 130017</strain>
    </source>
</reference>
<organism evidence="2 3">
    <name type="scientific">Aspergillus sergii</name>
    <dbReference type="NCBI Taxonomy" id="1034303"/>
    <lineage>
        <taxon>Eukaryota</taxon>
        <taxon>Fungi</taxon>
        <taxon>Dikarya</taxon>
        <taxon>Ascomycota</taxon>
        <taxon>Pezizomycotina</taxon>
        <taxon>Eurotiomycetes</taxon>
        <taxon>Eurotiomycetidae</taxon>
        <taxon>Eurotiales</taxon>
        <taxon>Aspergillaceae</taxon>
        <taxon>Aspergillus</taxon>
        <taxon>Aspergillus subgen. Circumdati</taxon>
    </lineage>
</organism>
<accession>A0A5N6XGX4</accession>
<evidence type="ECO:0000256" key="1">
    <source>
        <dbReference type="SAM" id="MobiDB-lite"/>
    </source>
</evidence>
<dbReference type="EMBL" id="ML741766">
    <property type="protein sequence ID" value="KAE8332172.1"/>
    <property type="molecule type" value="Genomic_DNA"/>
</dbReference>
<feature type="region of interest" description="Disordered" evidence="1">
    <location>
        <begin position="61"/>
        <end position="82"/>
    </location>
</feature>
<dbReference type="AlphaFoldDB" id="A0A5N6XGX4"/>
<evidence type="ECO:0000313" key="2">
    <source>
        <dbReference type="EMBL" id="KAE8332172.1"/>
    </source>
</evidence>